<feature type="signal peptide" evidence="2">
    <location>
        <begin position="1"/>
        <end position="17"/>
    </location>
</feature>
<gene>
    <name evidence="3" type="ORF">GCM10007877_34420</name>
</gene>
<evidence type="ECO:0000256" key="1">
    <source>
        <dbReference type="SAM" id="MobiDB-lite"/>
    </source>
</evidence>
<reference evidence="3 4" key="1">
    <citation type="journal article" date="2014" name="Int. J. Syst. Evol. Microbiol.">
        <title>Complete genome sequence of Corynebacterium casei LMG S-19264T (=DSM 44701T), isolated from a smear-ripened cheese.</title>
        <authorList>
            <consortium name="US DOE Joint Genome Institute (JGI-PGF)"/>
            <person name="Walter F."/>
            <person name="Albersmeier A."/>
            <person name="Kalinowski J."/>
            <person name="Ruckert C."/>
        </authorList>
    </citation>
    <scope>NUCLEOTIDE SEQUENCE [LARGE SCALE GENOMIC DNA]</scope>
    <source>
        <strain evidence="3 4">NBRC 110095</strain>
    </source>
</reference>
<evidence type="ECO:0000313" key="3">
    <source>
        <dbReference type="EMBL" id="GLS27723.1"/>
    </source>
</evidence>
<dbReference type="RefSeq" id="WP_232593470.1">
    <property type="nucleotide sequence ID" value="NZ_BSPD01000087.1"/>
</dbReference>
<feature type="chain" id="PRO_5041272372" evidence="2">
    <location>
        <begin position="18"/>
        <end position="128"/>
    </location>
</feature>
<proteinExistence type="predicted"/>
<accession>A0AA37WNM7</accession>
<dbReference type="Proteomes" id="UP001156870">
    <property type="component" value="Unassembled WGS sequence"/>
</dbReference>
<keyword evidence="2" id="KW-0732">Signal</keyword>
<comment type="caution">
    <text evidence="3">The sequence shown here is derived from an EMBL/GenBank/DDBJ whole genome shotgun (WGS) entry which is preliminary data.</text>
</comment>
<evidence type="ECO:0000313" key="4">
    <source>
        <dbReference type="Proteomes" id="UP001156870"/>
    </source>
</evidence>
<keyword evidence="4" id="KW-1185">Reference proteome</keyword>
<organism evidence="3 4">
    <name type="scientific">Marinibactrum halimedae</name>
    <dbReference type="NCBI Taxonomy" id="1444977"/>
    <lineage>
        <taxon>Bacteria</taxon>
        <taxon>Pseudomonadati</taxon>
        <taxon>Pseudomonadota</taxon>
        <taxon>Gammaproteobacteria</taxon>
        <taxon>Cellvibrionales</taxon>
        <taxon>Cellvibrionaceae</taxon>
        <taxon>Marinibactrum</taxon>
    </lineage>
</organism>
<feature type="region of interest" description="Disordered" evidence="1">
    <location>
        <begin position="85"/>
        <end position="128"/>
    </location>
</feature>
<protein>
    <submittedName>
        <fullName evidence="3">Uncharacterized protein</fullName>
    </submittedName>
</protein>
<evidence type="ECO:0000256" key="2">
    <source>
        <dbReference type="SAM" id="SignalP"/>
    </source>
</evidence>
<name>A0AA37WNM7_9GAMM</name>
<dbReference type="AlphaFoldDB" id="A0AA37WNM7"/>
<sequence>MRLILVSLFILSESVFATTGGLLQPDPLFAQEDTEAEQTLRPITSDPHDEHFMSRFMRLFAATGGSTQPDRQLFLAGGIGGVDQPSLEIVGTGTGHQPPPDKTGGTGQPKRPKGSGGEVSQPEIKTLT</sequence>
<dbReference type="EMBL" id="BSPD01000087">
    <property type="protein sequence ID" value="GLS27723.1"/>
    <property type="molecule type" value="Genomic_DNA"/>
</dbReference>